<evidence type="ECO:0000256" key="2">
    <source>
        <dbReference type="ARBA" id="ARBA00022448"/>
    </source>
</evidence>
<feature type="transmembrane region" description="Helical" evidence="7">
    <location>
        <begin position="98"/>
        <end position="121"/>
    </location>
</feature>
<keyword evidence="2 7" id="KW-0813">Transport</keyword>
<dbReference type="STRING" id="1579979.WM2015_124"/>
<dbReference type="PANTHER" id="PTHR43163:SF7">
    <property type="entry name" value="DIPEPTIDE-TRANSPORT INTEGRAL MEMBRANE PROTEIN ABC TRANSPORTER DPPB-RELATED"/>
    <property type="match status" value="1"/>
</dbReference>
<gene>
    <name evidence="8" type="ORF">WM2015_124</name>
</gene>
<comment type="similarity">
    <text evidence="7">Belongs to the binding-protein-dependent transport system permease family.</text>
</comment>
<keyword evidence="9" id="KW-1185">Reference proteome</keyword>
<keyword evidence="4 7" id="KW-0812">Transmembrane</keyword>
<feature type="transmembrane region" description="Helical" evidence="7">
    <location>
        <begin position="12"/>
        <end position="30"/>
    </location>
</feature>
<dbReference type="CDD" id="cd06261">
    <property type="entry name" value="TM_PBP2"/>
    <property type="match status" value="1"/>
</dbReference>
<comment type="subcellular location">
    <subcellularLocation>
        <location evidence="1 7">Cell membrane</location>
        <topology evidence="1 7">Multi-pass membrane protein</topology>
    </subcellularLocation>
</comment>
<organism evidence="8 9">
    <name type="scientific">Wenzhouxiangella marina</name>
    <dbReference type="NCBI Taxonomy" id="1579979"/>
    <lineage>
        <taxon>Bacteria</taxon>
        <taxon>Pseudomonadati</taxon>
        <taxon>Pseudomonadota</taxon>
        <taxon>Gammaproteobacteria</taxon>
        <taxon>Chromatiales</taxon>
        <taxon>Wenzhouxiangellaceae</taxon>
        <taxon>Wenzhouxiangella</taxon>
    </lineage>
</organism>
<keyword evidence="3" id="KW-1003">Cell membrane</keyword>
<feature type="transmembrane region" description="Helical" evidence="7">
    <location>
        <begin position="273"/>
        <end position="299"/>
    </location>
</feature>
<protein>
    <submittedName>
        <fullName evidence="8">Oligopeptide transporter permease protein</fullName>
    </submittedName>
</protein>
<dbReference type="AlphaFoldDB" id="A0A0K0XS80"/>
<dbReference type="PROSITE" id="PS50928">
    <property type="entry name" value="ABC_TM1"/>
    <property type="match status" value="1"/>
</dbReference>
<evidence type="ECO:0000256" key="4">
    <source>
        <dbReference type="ARBA" id="ARBA00022692"/>
    </source>
</evidence>
<evidence type="ECO:0000313" key="8">
    <source>
        <dbReference type="EMBL" id="AKS40515.1"/>
    </source>
</evidence>
<reference evidence="8 9" key="1">
    <citation type="submission" date="2015-07" db="EMBL/GenBank/DDBJ databases">
        <authorList>
            <person name="Noorani M."/>
        </authorList>
    </citation>
    <scope>NUCLEOTIDE SEQUENCE [LARGE SCALE GENOMIC DNA]</scope>
    <source>
        <strain evidence="8 9">KCTC 42284</strain>
    </source>
</reference>
<evidence type="ECO:0000256" key="3">
    <source>
        <dbReference type="ARBA" id="ARBA00022475"/>
    </source>
</evidence>
<accession>A0A0K0XS80</accession>
<evidence type="ECO:0000313" key="9">
    <source>
        <dbReference type="Proteomes" id="UP000066624"/>
    </source>
</evidence>
<evidence type="ECO:0000256" key="6">
    <source>
        <dbReference type="ARBA" id="ARBA00023136"/>
    </source>
</evidence>
<dbReference type="KEGG" id="wma:WM2015_124"/>
<dbReference type="GO" id="GO:0005886">
    <property type="term" value="C:plasma membrane"/>
    <property type="evidence" value="ECO:0007669"/>
    <property type="project" value="UniProtKB-SubCell"/>
</dbReference>
<dbReference type="InterPro" id="IPR035906">
    <property type="entry name" value="MetI-like_sf"/>
</dbReference>
<dbReference type="PANTHER" id="PTHR43163">
    <property type="entry name" value="DIPEPTIDE TRANSPORT SYSTEM PERMEASE PROTEIN DPPB-RELATED"/>
    <property type="match status" value="1"/>
</dbReference>
<sequence length="310" mass="33980">MLGYSLKRLASAIPTLFFLITVAFFLIRIAPGGPFDSERALPAEIEANLAAKYHLDEPLVVQYARYLWQIARFDLGPSFHYLDWTINDLIAQGAPVSFTLGLLALILALLIGVPIGAWAALRQNRPTDYAVMSTAMIGISVPNFVMAPLLILLFAITLGWLPAGGWAFEPSRMVLPVITLALPMIAYIARITRGSMIEVLHSSFIRTARAKGMPERDVLIHHALKPALLPVISYLGPAAAAILTGSVVVERIFTIPGIGSYFVQGALNRDYTLVMGVVILYGVLIIAFNFLVDLLYAWLDPRIRYDEGSA</sequence>
<evidence type="ECO:0000256" key="1">
    <source>
        <dbReference type="ARBA" id="ARBA00004651"/>
    </source>
</evidence>
<feature type="transmembrane region" description="Helical" evidence="7">
    <location>
        <begin position="173"/>
        <end position="189"/>
    </location>
</feature>
<dbReference type="SUPFAM" id="SSF161098">
    <property type="entry name" value="MetI-like"/>
    <property type="match status" value="1"/>
</dbReference>
<dbReference type="Proteomes" id="UP000066624">
    <property type="component" value="Chromosome"/>
</dbReference>
<keyword evidence="5 7" id="KW-1133">Transmembrane helix</keyword>
<dbReference type="EMBL" id="CP012154">
    <property type="protein sequence ID" value="AKS40515.1"/>
    <property type="molecule type" value="Genomic_DNA"/>
</dbReference>
<keyword evidence="6 7" id="KW-0472">Membrane</keyword>
<dbReference type="NCBIfam" id="NF007008">
    <property type="entry name" value="PRK09471.1"/>
    <property type="match status" value="1"/>
</dbReference>
<dbReference type="Pfam" id="PF00528">
    <property type="entry name" value="BPD_transp_1"/>
    <property type="match status" value="1"/>
</dbReference>
<feature type="transmembrane region" description="Helical" evidence="7">
    <location>
        <begin position="231"/>
        <end position="253"/>
    </location>
</feature>
<dbReference type="InterPro" id="IPR000515">
    <property type="entry name" value="MetI-like"/>
</dbReference>
<feature type="transmembrane region" description="Helical" evidence="7">
    <location>
        <begin position="141"/>
        <end position="161"/>
    </location>
</feature>
<proteinExistence type="inferred from homology"/>
<dbReference type="Gene3D" id="1.10.3720.10">
    <property type="entry name" value="MetI-like"/>
    <property type="match status" value="1"/>
</dbReference>
<dbReference type="RefSeq" id="WP_049724227.1">
    <property type="nucleotide sequence ID" value="NZ_CP012154.1"/>
</dbReference>
<name>A0A0K0XS80_9GAMM</name>
<dbReference type="PATRIC" id="fig|1579979.3.peg.129"/>
<dbReference type="GO" id="GO:0055085">
    <property type="term" value="P:transmembrane transport"/>
    <property type="evidence" value="ECO:0007669"/>
    <property type="project" value="InterPro"/>
</dbReference>
<evidence type="ECO:0000256" key="5">
    <source>
        <dbReference type="ARBA" id="ARBA00022989"/>
    </source>
</evidence>
<evidence type="ECO:0000256" key="7">
    <source>
        <dbReference type="RuleBase" id="RU363032"/>
    </source>
</evidence>
<dbReference type="OrthoDB" id="9805855at2"/>